<dbReference type="InterPro" id="IPR057028">
    <property type="entry name" value="RHG29_45_N"/>
</dbReference>
<name>A0A4Y2CDP8_ARAVE</name>
<feature type="non-terminal residue" evidence="2">
    <location>
        <position position="1"/>
    </location>
</feature>
<protein>
    <recommendedName>
        <fullName evidence="1">Rho GTPase-activating protein 29/45 N-terminal domain-containing protein</fullName>
    </recommendedName>
</protein>
<dbReference type="OrthoDB" id="79452at2759"/>
<evidence type="ECO:0000313" key="3">
    <source>
        <dbReference type="Proteomes" id="UP000499080"/>
    </source>
</evidence>
<dbReference type="AlphaFoldDB" id="A0A4Y2CDP8"/>
<reference evidence="2 3" key="1">
    <citation type="journal article" date="2019" name="Sci. Rep.">
        <title>Orb-weaving spider Araneus ventricosus genome elucidates the spidroin gene catalogue.</title>
        <authorList>
            <person name="Kono N."/>
            <person name="Nakamura H."/>
            <person name="Ohtoshi R."/>
            <person name="Moran D.A.P."/>
            <person name="Shinohara A."/>
            <person name="Yoshida Y."/>
            <person name="Fujiwara M."/>
            <person name="Mori M."/>
            <person name="Tomita M."/>
            <person name="Arakawa K."/>
        </authorList>
    </citation>
    <scope>NUCLEOTIDE SEQUENCE [LARGE SCALE GENOMIC DNA]</scope>
</reference>
<dbReference type="Proteomes" id="UP000499080">
    <property type="component" value="Unassembled WGS sequence"/>
</dbReference>
<accession>A0A4Y2CDP8</accession>
<sequence length="67" mass="7630">KTETMRVAAHERLGEVLRILRSMLEKYPPIQSTELLMTAGNLIQEVKSKISEVKENSQIKPLTPKLI</sequence>
<comment type="caution">
    <text evidence="2">The sequence shown here is derived from an EMBL/GenBank/DDBJ whole genome shotgun (WGS) entry which is preliminary data.</text>
</comment>
<organism evidence="2 3">
    <name type="scientific">Araneus ventricosus</name>
    <name type="common">Orbweaver spider</name>
    <name type="synonym">Epeira ventricosa</name>
    <dbReference type="NCBI Taxonomy" id="182803"/>
    <lineage>
        <taxon>Eukaryota</taxon>
        <taxon>Metazoa</taxon>
        <taxon>Ecdysozoa</taxon>
        <taxon>Arthropoda</taxon>
        <taxon>Chelicerata</taxon>
        <taxon>Arachnida</taxon>
        <taxon>Araneae</taxon>
        <taxon>Araneomorphae</taxon>
        <taxon>Entelegynae</taxon>
        <taxon>Araneoidea</taxon>
        <taxon>Araneidae</taxon>
        <taxon>Araneus</taxon>
    </lineage>
</organism>
<dbReference type="Pfam" id="PF24235">
    <property type="entry name" value="RHG29_45_N"/>
    <property type="match status" value="1"/>
</dbReference>
<evidence type="ECO:0000313" key="2">
    <source>
        <dbReference type="EMBL" id="GBM02521.1"/>
    </source>
</evidence>
<gene>
    <name evidence="2" type="ORF">AVEN_149764_1</name>
</gene>
<proteinExistence type="predicted"/>
<evidence type="ECO:0000259" key="1">
    <source>
        <dbReference type="Pfam" id="PF24235"/>
    </source>
</evidence>
<feature type="domain" description="Rho GTPase-activating protein 29/45 N-terminal" evidence="1">
    <location>
        <begin position="2"/>
        <end position="57"/>
    </location>
</feature>
<dbReference type="EMBL" id="BGPR01086204">
    <property type="protein sequence ID" value="GBM02521.1"/>
    <property type="molecule type" value="Genomic_DNA"/>
</dbReference>
<keyword evidence="3" id="KW-1185">Reference proteome</keyword>